<sequence length="286" mass="30227">MGLRIQNNIEAFNTHRQLTATSSMASKAMEKLSSGYRINRAADDAAGLGISEKMRGQIGGLAQSQRNAQDAISLVQTAEGALSEVHSMLQRVRDLKVQINNGTLDTNDQNAIGAEVVEIAKEVSNILSDTKFNGKALLNGTNNFTFQVGANQGETISMTATSLGSLSSGAGGLTDLTAQSSAATASVAASALIGGALCDIDRIDDMIENVSKVRGQLGAVQNRLEHRLTNLATYQENLTASESRIRDVDMAAEMTKFTKLNILQQAGTSMLAQANQAPQGVLSLLR</sequence>
<keyword evidence="4" id="KW-0964">Secreted</keyword>
<feature type="domain" description="Flagellin C-terminal" evidence="6">
    <location>
        <begin position="200"/>
        <end position="285"/>
    </location>
</feature>
<proteinExistence type="inferred from homology"/>
<keyword evidence="7" id="KW-0966">Cell projection</keyword>
<dbReference type="SUPFAM" id="SSF64518">
    <property type="entry name" value="Phase 1 flagellin"/>
    <property type="match status" value="1"/>
</dbReference>
<keyword evidence="7" id="KW-0282">Flagellum</keyword>
<protein>
    <recommendedName>
        <fullName evidence="2 4">Flagellin</fullName>
    </recommendedName>
</protein>
<dbReference type="EMBL" id="RBIL01000001">
    <property type="protein sequence ID" value="RKQ92363.1"/>
    <property type="molecule type" value="Genomic_DNA"/>
</dbReference>
<dbReference type="InterPro" id="IPR046358">
    <property type="entry name" value="Flagellin_C"/>
</dbReference>
<evidence type="ECO:0000256" key="1">
    <source>
        <dbReference type="ARBA" id="ARBA00005709"/>
    </source>
</evidence>
<keyword evidence="3 4" id="KW-0975">Bacterial flagellum</keyword>
<dbReference type="OrthoDB" id="9796789at2"/>
<evidence type="ECO:0000313" key="8">
    <source>
        <dbReference type="Proteomes" id="UP000278962"/>
    </source>
</evidence>
<dbReference type="Gene3D" id="6.10.10.10">
    <property type="entry name" value="Flagellar export chaperone, C-terminal domain"/>
    <property type="match status" value="1"/>
</dbReference>
<dbReference type="Pfam" id="PF00700">
    <property type="entry name" value="Flagellin_C"/>
    <property type="match status" value="1"/>
</dbReference>
<dbReference type="Proteomes" id="UP000278962">
    <property type="component" value="Unassembled WGS sequence"/>
</dbReference>
<dbReference type="GO" id="GO:0005576">
    <property type="term" value="C:extracellular region"/>
    <property type="evidence" value="ECO:0007669"/>
    <property type="project" value="UniProtKB-SubCell"/>
</dbReference>
<evidence type="ECO:0000259" key="6">
    <source>
        <dbReference type="Pfam" id="PF00700"/>
    </source>
</evidence>
<keyword evidence="7" id="KW-0969">Cilium</keyword>
<evidence type="ECO:0000256" key="2">
    <source>
        <dbReference type="ARBA" id="ARBA00020110"/>
    </source>
</evidence>
<evidence type="ECO:0000313" key="7">
    <source>
        <dbReference type="EMBL" id="RKQ92363.1"/>
    </source>
</evidence>
<comment type="function">
    <text evidence="4">Flagellin is the subunit protein which polymerizes to form the filaments of bacterial flagella.</text>
</comment>
<evidence type="ECO:0000256" key="3">
    <source>
        <dbReference type="ARBA" id="ARBA00023143"/>
    </source>
</evidence>
<dbReference type="RefSeq" id="WP_121250063.1">
    <property type="nucleotide sequence ID" value="NZ_RBIL01000001.1"/>
</dbReference>
<dbReference type="PANTHER" id="PTHR42792:SF2">
    <property type="entry name" value="FLAGELLIN"/>
    <property type="match status" value="1"/>
</dbReference>
<dbReference type="AlphaFoldDB" id="A0A660LF03"/>
<dbReference type="InterPro" id="IPR001492">
    <property type="entry name" value="Flagellin"/>
</dbReference>
<keyword evidence="8" id="KW-1185">Reference proteome</keyword>
<evidence type="ECO:0000256" key="4">
    <source>
        <dbReference type="RuleBase" id="RU362073"/>
    </source>
</evidence>
<comment type="subcellular location">
    <subcellularLocation>
        <location evidence="4">Secreted</location>
    </subcellularLocation>
    <subcellularLocation>
        <location evidence="4">Bacterial flagellum</location>
    </subcellularLocation>
</comment>
<name>A0A660LF03_9ACTN</name>
<comment type="similarity">
    <text evidence="1 4">Belongs to the bacterial flagellin family.</text>
</comment>
<organism evidence="7 8">
    <name type="scientific">Solirubrobacter pauli</name>
    <dbReference type="NCBI Taxonomy" id="166793"/>
    <lineage>
        <taxon>Bacteria</taxon>
        <taxon>Bacillati</taxon>
        <taxon>Actinomycetota</taxon>
        <taxon>Thermoleophilia</taxon>
        <taxon>Solirubrobacterales</taxon>
        <taxon>Solirubrobacteraceae</taxon>
        <taxon>Solirubrobacter</taxon>
    </lineage>
</organism>
<dbReference type="InterPro" id="IPR001029">
    <property type="entry name" value="Flagellin_N"/>
</dbReference>
<evidence type="ECO:0000259" key="5">
    <source>
        <dbReference type="Pfam" id="PF00669"/>
    </source>
</evidence>
<reference evidence="7 8" key="1">
    <citation type="submission" date="2018-10" db="EMBL/GenBank/DDBJ databases">
        <title>Genomic Encyclopedia of Archaeal and Bacterial Type Strains, Phase II (KMG-II): from individual species to whole genera.</title>
        <authorList>
            <person name="Goeker M."/>
        </authorList>
    </citation>
    <scope>NUCLEOTIDE SEQUENCE [LARGE SCALE GENOMIC DNA]</scope>
    <source>
        <strain evidence="7 8">DSM 14954</strain>
    </source>
</reference>
<gene>
    <name evidence="7" type="ORF">C8N24_2209</name>
</gene>
<dbReference type="PRINTS" id="PR00207">
    <property type="entry name" value="FLAGELLIN"/>
</dbReference>
<comment type="caution">
    <text evidence="7">The sequence shown here is derived from an EMBL/GenBank/DDBJ whole genome shotgun (WGS) entry which is preliminary data.</text>
</comment>
<feature type="domain" description="Flagellin N-terminal" evidence="5">
    <location>
        <begin position="5"/>
        <end position="142"/>
    </location>
</feature>
<dbReference type="PANTHER" id="PTHR42792">
    <property type="entry name" value="FLAGELLIN"/>
    <property type="match status" value="1"/>
</dbReference>
<dbReference type="GO" id="GO:0005198">
    <property type="term" value="F:structural molecule activity"/>
    <property type="evidence" value="ECO:0007669"/>
    <property type="project" value="UniProtKB-UniRule"/>
</dbReference>
<dbReference type="Gene3D" id="1.20.1330.10">
    <property type="entry name" value="f41 fragment of flagellin, N-terminal domain"/>
    <property type="match status" value="1"/>
</dbReference>
<dbReference type="GO" id="GO:0009288">
    <property type="term" value="C:bacterial-type flagellum"/>
    <property type="evidence" value="ECO:0007669"/>
    <property type="project" value="UniProtKB-SubCell"/>
</dbReference>
<dbReference type="Pfam" id="PF00669">
    <property type="entry name" value="Flagellin_N"/>
    <property type="match status" value="1"/>
</dbReference>
<accession>A0A660LF03</accession>
<dbReference type="InterPro" id="IPR042187">
    <property type="entry name" value="Flagellin_C_sub2"/>
</dbReference>